<dbReference type="InterPro" id="IPR036102">
    <property type="entry name" value="OsmC/Ohrsf"/>
</dbReference>
<gene>
    <name evidence="1" type="ORF">CGZ54_30660</name>
</gene>
<proteinExistence type="predicted"/>
<dbReference type="AlphaFoldDB" id="A0AAP8GET3"/>
<comment type="caution">
    <text evidence="1">The sequence shown here is derived from an EMBL/GenBank/DDBJ whole genome shotgun (WGS) entry which is preliminary data.</text>
</comment>
<dbReference type="Proteomes" id="UP000231328">
    <property type="component" value="Unassembled WGS sequence"/>
</dbReference>
<feature type="non-terminal residue" evidence="1">
    <location>
        <position position="1"/>
    </location>
</feature>
<dbReference type="SUPFAM" id="SSF82784">
    <property type="entry name" value="OsmC-like"/>
    <property type="match status" value="1"/>
</dbReference>
<evidence type="ECO:0000313" key="1">
    <source>
        <dbReference type="EMBL" id="PJG36051.1"/>
    </source>
</evidence>
<protein>
    <submittedName>
        <fullName evidence="1">Peroxiredoxin</fullName>
    </submittedName>
</protein>
<accession>A0AAP8GET3</accession>
<dbReference type="EMBL" id="NMVR01000664">
    <property type="protein sequence ID" value="PJG36051.1"/>
    <property type="molecule type" value="Genomic_DNA"/>
</dbReference>
<dbReference type="InterPro" id="IPR015946">
    <property type="entry name" value="KH_dom-like_a/b"/>
</dbReference>
<dbReference type="Gene3D" id="3.30.300.20">
    <property type="match status" value="1"/>
</dbReference>
<sequence>VISQEEAEKYLQMAHEFCPYSKATQGNINVDLNVNVVD</sequence>
<reference evidence="1 2" key="1">
    <citation type="submission" date="2017-07" db="EMBL/GenBank/DDBJ databases">
        <title>Draft genome sequence of Enterobacter cloacae ST128, a clinical strain coproducing KPC-2 and NDM-1 carbapenemases.</title>
        <authorList>
            <person name="Li X."/>
        </authorList>
    </citation>
    <scope>NUCLEOTIDE SEQUENCE [LARGE SCALE GENOMIC DNA]</scope>
    <source>
        <strain evidence="1 2">HBY</strain>
    </source>
</reference>
<evidence type="ECO:0000313" key="2">
    <source>
        <dbReference type="Proteomes" id="UP000231328"/>
    </source>
</evidence>
<organism evidence="1 2">
    <name type="scientific">Enterobacter hormaechei</name>
    <dbReference type="NCBI Taxonomy" id="158836"/>
    <lineage>
        <taxon>Bacteria</taxon>
        <taxon>Pseudomonadati</taxon>
        <taxon>Pseudomonadota</taxon>
        <taxon>Gammaproteobacteria</taxon>
        <taxon>Enterobacterales</taxon>
        <taxon>Enterobacteriaceae</taxon>
        <taxon>Enterobacter</taxon>
        <taxon>Enterobacter cloacae complex</taxon>
    </lineage>
</organism>
<name>A0AAP8GET3_9ENTR</name>